<dbReference type="AlphaFoldDB" id="A0A2J7Z107"/>
<accession>A0A2J7Z107</accession>
<dbReference type="GO" id="GO:0016020">
    <property type="term" value="C:membrane"/>
    <property type="evidence" value="ECO:0007669"/>
    <property type="project" value="UniProtKB-SubCell"/>
</dbReference>
<dbReference type="EMBL" id="PGGS01004787">
    <property type="protein sequence ID" value="PNG93962.1"/>
    <property type="molecule type" value="Genomic_DNA"/>
</dbReference>
<gene>
    <name evidence="7" type="ORF">TSOC_015287</name>
</gene>
<organism evidence="7 8">
    <name type="scientific">Tetrabaena socialis</name>
    <dbReference type="NCBI Taxonomy" id="47790"/>
    <lineage>
        <taxon>Eukaryota</taxon>
        <taxon>Viridiplantae</taxon>
        <taxon>Chlorophyta</taxon>
        <taxon>core chlorophytes</taxon>
        <taxon>Chlorophyceae</taxon>
        <taxon>CS clade</taxon>
        <taxon>Chlamydomonadales</taxon>
        <taxon>Tetrabaenaceae</taxon>
        <taxon>Tetrabaena</taxon>
    </lineage>
</organism>
<comment type="caution">
    <text evidence="7">The sequence shown here is derived from an EMBL/GenBank/DDBJ whole genome shotgun (WGS) entry which is preliminary data.</text>
</comment>
<dbReference type="Proteomes" id="UP000236333">
    <property type="component" value="Unassembled WGS sequence"/>
</dbReference>
<dbReference type="Pfam" id="PF00916">
    <property type="entry name" value="Sulfate_transp"/>
    <property type="match status" value="1"/>
</dbReference>
<keyword evidence="4 5" id="KW-0472">Membrane</keyword>
<feature type="non-terminal residue" evidence="7">
    <location>
        <position position="100"/>
    </location>
</feature>
<evidence type="ECO:0000259" key="6">
    <source>
        <dbReference type="Pfam" id="PF00916"/>
    </source>
</evidence>
<reference evidence="7 8" key="1">
    <citation type="journal article" date="2017" name="Mol. Biol. Evol.">
        <title>The 4-celled Tetrabaena socialis nuclear genome reveals the essential components for genetic control of cell number at the origin of multicellularity in the volvocine lineage.</title>
        <authorList>
            <person name="Featherston J."/>
            <person name="Arakaki Y."/>
            <person name="Hanschen E.R."/>
            <person name="Ferris P.J."/>
            <person name="Michod R.E."/>
            <person name="Olson B.J.S.C."/>
            <person name="Nozaki H."/>
            <person name="Durand P.M."/>
        </authorList>
    </citation>
    <scope>NUCLEOTIDE SEQUENCE [LARGE SCALE GENOMIC DNA]</scope>
    <source>
        <strain evidence="7 8">NIES-571</strain>
    </source>
</reference>
<sequence length="100" mass="10754">AGQSQFWHLWGLFNLQHGGLAHGVSLPAMLAQLPKLAGLFLVVCFGSCMDVAAIQSDMPTPIDFNRELMTVGISNMVTGALGAGYTGSYIFSQTIFTMRQ</sequence>
<proteinExistence type="predicted"/>
<feature type="domain" description="SLC26A/SulP transporter" evidence="6">
    <location>
        <begin position="23"/>
        <end position="96"/>
    </location>
</feature>
<name>A0A2J7Z107_9CHLO</name>
<keyword evidence="2 5" id="KW-0812">Transmembrane</keyword>
<keyword evidence="3 5" id="KW-1133">Transmembrane helix</keyword>
<evidence type="ECO:0000256" key="2">
    <source>
        <dbReference type="ARBA" id="ARBA00022692"/>
    </source>
</evidence>
<evidence type="ECO:0000256" key="1">
    <source>
        <dbReference type="ARBA" id="ARBA00004141"/>
    </source>
</evidence>
<dbReference type="InterPro" id="IPR052706">
    <property type="entry name" value="Membrane-Transporter-like"/>
</dbReference>
<dbReference type="PANTHER" id="PTHR43310:SF2">
    <property type="entry name" value="SLC26A_SULP TRANSPORTER DOMAIN-CONTAINING PROTEIN"/>
    <property type="match status" value="1"/>
</dbReference>
<evidence type="ECO:0000313" key="8">
    <source>
        <dbReference type="Proteomes" id="UP000236333"/>
    </source>
</evidence>
<evidence type="ECO:0000256" key="5">
    <source>
        <dbReference type="SAM" id="Phobius"/>
    </source>
</evidence>
<dbReference type="InterPro" id="IPR011547">
    <property type="entry name" value="SLC26A/SulP_dom"/>
</dbReference>
<feature type="transmembrane region" description="Helical" evidence="5">
    <location>
        <begin position="36"/>
        <end position="56"/>
    </location>
</feature>
<dbReference type="PANTHER" id="PTHR43310">
    <property type="entry name" value="SULFATE TRANSPORTER YBAR-RELATED"/>
    <property type="match status" value="1"/>
</dbReference>
<feature type="transmembrane region" description="Helical" evidence="5">
    <location>
        <begin position="68"/>
        <end position="91"/>
    </location>
</feature>
<evidence type="ECO:0000256" key="4">
    <source>
        <dbReference type="ARBA" id="ARBA00023136"/>
    </source>
</evidence>
<evidence type="ECO:0000313" key="7">
    <source>
        <dbReference type="EMBL" id="PNG93962.1"/>
    </source>
</evidence>
<protein>
    <recommendedName>
        <fullName evidence="6">SLC26A/SulP transporter domain-containing protein</fullName>
    </recommendedName>
</protein>
<feature type="non-terminal residue" evidence="7">
    <location>
        <position position="1"/>
    </location>
</feature>
<keyword evidence="8" id="KW-1185">Reference proteome</keyword>
<dbReference type="OrthoDB" id="409725at2759"/>
<evidence type="ECO:0000256" key="3">
    <source>
        <dbReference type="ARBA" id="ARBA00022989"/>
    </source>
</evidence>
<comment type="subcellular location">
    <subcellularLocation>
        <location evidence="1">Membrane</location>
        <topology evidence="1">Multi-pass membrane protein</topology>
    </subcellularLocation>
</comment>